<gene>
    <name evidence="2" type="ORF">PG999_011233</name>
</gene>
<dbReference type="AlphaFoldDB" id="A0AAW0QMC7"/>
<name>A0AAW0QMC7_9PEZI</name>
<comment type="caution">
    <text evidence="2">The sequence shown here is derived from an EMBL/GenBank/DDBJ whole genome shotgun (WGS) entry which is preliminary data.</text>
</comment>
<keyword evidence="3" id="KW-1185">Reference proteome</keyword>
<accession>A0AAW0QMC7</accession>
<evidence type="ECO:0000313" key="3">
    <source>
        <dbReference type="Proteomes" id="UP001392437"/>
    </source>
</evidence>
<dbReference type="EMBL" id="JAQQWP010000009">
    <property type="protein sequence ID" value="KAK8100859.1"/>
    <property type="molecule type" value="Genomic_DNA"/>
</dbReference>
<evidence type="ECO:0008006" key="4">
    <source>
        <dbReference type="Google" id="ProtNLM"/>
    </source>
</evidence>
<evidence type="ECO:0000313" key="2">
    <source>
        <dbReference type="EMBL" id="KAK8100859.1"/>
    </source>
</evidence>
<organism evidence="2 3">
    <name type="scientific">Apiospora kogelbergensis</name>
    <dbReference type="NCBI Taxonomy" id="1337665"/>
    <lineage>
        <taxon>Eukaryota</taxon>
        <taxon>Fungi</taxon>
        <taxon>Dikarya</taxon>
        <taxon>Ascomycota</taxon>
        <taxon>Pezizomycotina</taxon>
        <taxon>Sordariomycetes</taxon>
        <taxon>Xylariomycetidae</taxon>
        <taxon>Amphisphaeriales</taxon>
        <taxon>Apiosporaceae</taxon>
        <taxon>Apiospora</taxon>
    </lineage>
</organism>
<sequence length="118" mass="12825">MSTSRHGSHLKSRFLRQATGRDYASHYDYSTLMLANLCHLRPGAWAKEPTRLAKSTGMFRSKAGNIPQPQKPPPDTKGKDVMVALSGQEGQLKTREAKAAKGPSKEPEAETAGICSKS</sequence>
<dbReference type="Proteomes" id="UP001392437">
    <property type="component" value="Unassembled WGS sequence"/>
</dbReference>
<feature type="compositionally biased region" description="Basic and acidic residues" evidence="1">
    <location>
        <begin position="92"/>
        <end position="108"/>
    </location>
</feature>
<reference evidence="2 3" key="1">
    <citation type="submission" date="2023-01" db="EMBL/GenBank/DDBJ databases">
        <title>Analysis of 21 Apiospora genomes using comparative genomics revels a genus with tremendous synthesis potential of carbohydrate active enzymes and secondary metabolites.</title>
        <authorList>
            <person name="Sorensen T."/>
        </authorList>
    </citation>
    <scope>NUCLEOTIDE SEQUENCE [LARGE SCALE GENOMIC DNA]</scope>
    <source>
        <strain evidence="2 3">CBS 117206</strain>
    </source>
</reference>
<protein>
    <recommendedName>
        <fullName evidence="4">Small EDRK-rich factor-like N-terminal domain-containing protein</fullName>
    </recommendedName>
</protein>
<feature type="region of interest" description="Disordered" evidence="1">
    <location>
        <begin position="58"/>
        <end position="118"/>
    </location>
</feature>
<evidence type="ECO:0000256" key="1">
    <source>
        <dbReference type="SAM" id="MobiDB-lite"/>
    </source>
</evidence>
<proteinExistence type="predicted"/>